<keyword evidence="3" id="KW-1185">Reference proteome</keyword>
<dbReference type="AlphaFoldDB" id="A0AAE0LI60"/>
<evidence type="ECO:0000256" key="1">
    <source>
        <dbReference type="SAM" id="MobiDB-lite"/>
    </source>
</evidence>
<feature type="region of interest" description="Disordered" evidence="1">
    <location>
        <begin position="48"/>
        <end position="107"/>
    </location>
</feature>
<proteinExistence type="predicted"/>
<accession>A0AAE0LI60</accession>
<name>A0AAE0LI60_9CHLO</name>
<sequence>MDELPCLAVGGAAPASPKTHSLTAAMVPNDTGDASVPTIIPPRKMARYRHKKQGFRRCRVIPPPPALQDPDPPVPGSPPYSPPPYSSEDEAEPSTNSLDIGDSSFCSMNESASTATLHFGDTLTVLRAGTTMQPTASG</sequence>
<protein>
    <submittedName>
        <fullName evidence="2">Uncharacterized protein</fullName>
    </submittedName>
</protein>
<comment type="caution">
    <text evidence="2">The sequence shown here is derived from an EMBL/GenBank/DDBJ whole genome shotgun (WGS) entry which is preliminary data.</text>
</comment>
<evidence type="ECO:0000313" key="3">
    <source>
        <dbReference type="Proteomes" id="UP001190700"/>
    </source>
</evidence>
<organism evidence="2 3">
    <name type="scientific">Cymbomonas tetramitiformis</name>
    <dbReference type="NCBI Taxonomy" id="36881"/>
    <lineage>
        <taxon>Eukaryota</taxon>
        <taxon>Viridiplantae</taxon>
        <taxon>Chlorophyta</taxon>
        <taxon>Pyramimonadophyceae</taxon>
        <taxon>Pyramimonadales</taxon>
        <taxon>Pyramimonadaceae</taxon>
        <taxon>Cymbomonas</taxon>
    </lineage>
</organism>
<gene>
    <name evidence="2" type="ORF">CYMTET_6199</name>
</gene>
<dbReference type="EMBL" id="LGRX02001384">
    <property type="protein sequence ID" value="KAK3286231.1"/>
    <property type="molecule type" value="Genomic_DNA"/>
</dbReference>
<feature type="compositionally biased region" description="Basic residues" evidence="1">
    <location>
        <begin position="48"/>
        <end position="59"/>
    </location>
</feature>
<feature type="compositionally biased region" description="Pro residues" evidence="1">
    <location>
        <begin position="61"/>
        <end position="85"/>
    </location>
</feature>
<reference evidence="2 3" key="1">
    <citation type="journal article" date="2015" name="Genome Biol. Evol.">
        <title>Comparative Genomics of a Bacterivorous Green Alga Reveals Evolutionary Causalities and Consequences of Phago-Mixotrophic Mode of Nutrition.</title>
        <authorList>
            <person name="Burns J.A."/>
            <person name="Paasch A."/>
            <person name="Narechania A."/>
            <person name="Kim E."/>
        </authorList>
    </citation>
    <scope>NUCLEOTIDE SEQUENCE [LARGE SCALE GENOMIC DNA]</scope>
    <source>
        <strain evidence="2 3">PLY_AMNH</strain>
    </source>
</reference>
<evidence type="ECO:0000313" key="2">
    <source>
        <dbReference type="EMBL" id="KAK3286231.1"/>
    </source>
</evidence>
<dbReference type="Proteomes" id="UP001190700">
    <property type="component" value="Unassembled WGS sequence"/>
</dbReference>